<dbReference type="InParanoid" id="A0A0N1IFF5"/>
<dbReference type="EMBL" id="KQ461068">
    <property type="protein sequence ID" value="KPJ09879.1"/>
    <property type="molecule type" value="Genomic_DNA"/>
</dbReference>
<reference evidence="2 3" key="1">
    <citation type="journal article" date="2015" name="Nat. Commun.">
        <title>Outbred genome sequencing and CRISPR/Cas9 gene editing in butterflies.</title>
        <authorList>
            <person name="Li X."/>
            <person name="Fan D."/>
            <person name="Zhang W."/>
            <person name="Liu G."/>
            <person name="Zhang L."/>
            <person name="Zhao L."/>
            <person name="Fang X."/>
            <person name="Chen L."/>
            <person name="Dong Y."/>
            <person name="Chen Y."/>
            <person name="Ding Y."/>
            <person name="Zhao R."/>
            <person name="Feng M."/>
            <person name="Zhu Y."/>
            <person name="Feng Y."/>
            <person name="Jiang X."/>
            <person name="Zhu D."/>
            <person name="Xiang H."/>
            <person name="Feng X."/>
            <person name="Li S."/>
            <person name="Wang J."/>
            <person name="Zhang G."/>
            <person name="Kronforst M.R."/>
            <person name="Wang W."/>
        </authorList>
    </citation>
    <scope>NUCLEOTIDE SEQUENCE [LARGE SCALE GENOMIC DNA]</scope>
    <source>
        <strain evidence="2">Ya'a_city_454_Pm</strain>
        <tissue evidence="2">Whole body</tissue>
    </source>
</reference>
<gene>
    <name evidence="2" type="ORF">RR48_05081</name>
</gene>
<feature type="region of interest" description="Disordered" evidence="1">
    <location>
        <begin position="116"/>
        <end position="157"/>
    </location>
</feature>
<protein>
    <submittedName>
        <fullName evidence="2">Uncharacterized protein</fullName>
    </submittedName>
</protein>
<feature type="region of interest" description="Disordered" evidence="1">
    <location>
        <begin position="295"/>
        <end position="314"/>
    </location>
</feature>
<evidence type="ECO:0000256" key="1">
    <source>
        <dbReference type="SAM" id="MobiDB-lite"/>
    </source>
</evidence>
<feature type="compositionally biased region" description="Basic residues" evidence="1">
    <location>
        <begin position="145"/>
        <end position="154"/>
    </location>
</feature>
<evidence type="ECO:0000313" key="3">
    <source>
        <dbReference type="Proteomes" id="UP000053240"/>
    </source>
</evidence>
<name>A0A0N1IFF5_PAPMA</name>
<proteinExistence type="predicted"/>
<keyword evidence="3" id="KW-1185">Reference proteome</keyword>
<accession>A0A0N1IFF5</accession>
<dbReference type="Proteomes" id="UP000053240">
    <property type="component" value="Unassembled WGS sequence"/>
</dbReference>
<evidence type="ECO:0000313" key="2">
    <source>
        <dbReference type="EMBL" id="KPJ09879.1"/>
    </source>
</evidence>
<dbReference type="AlphaFoldDB" id="A0A0N1IFF5"/>
<feature type="compositionally biased region" description="Basic and acidic residues" evidence="1">
    <location>
        <begin position="134"/>
        <end position="144"/>
    </location>
</feature>
<feature type="compositionally biased region" description="Polar residues" evidence="1">
    <location>
        <begin position="120"/>
        <end position="131"/>
    </location>
</feature>
<sequence>MNENLINENIALSNYSFNKNASNNLPVKINFSENTSISSFSNKLGKSNNSHDQKSPYLNCTKVRIISKTTEKKIFQKKPNDITSSFSQACKIYKTSSDEFKSSKGKFKKDKSSRLAVSKELSNGQQTVSDMNESEYHSRVDTNRRCKRKRRPAKKFGGPNLEEKKFEFYNGDLICTPAIKLDRKQFNQDKRINDKTQKINRTRKRGEVVRPGDLWTILRSINKFSYITSPRLSEDSIETIKRKGNYTKNQKETGKSQSICSKPSSFDRVTIVSKKGDSNFKELTKLPVTDVRSSRISKKNSLKNSYNKQKANKKNIQSVDISGTDNKTETFLNCQPSDLFKNQYSGQRPNEDQDSYIELIDNANDNSEDETLPEEKIKYIQNETSMEDNIYRESNVFLSSISSKTGLKNFSDVKINDNSKNPLENKGNCFMNENRCFSKQLLNNQRNYGIPKLTQTEIKRRLVNLKYPIVILGKDELSSTFSIVDYDPPHFDGLNQQVWPYMKEWIVDSNRNKVDSRRKVLENQIKNSLAPKHQNVPARKDCRNEMSNRKSVHNFVGNRMHSPVSKKKESKTNFQLKEDMKTNMPVPQKKKVLNQFKDKMIDFIKPQRNLVNKNVVNNHSSILRSVKHNTESKIHLESFRGVDYKELCENTSHFNKPQPNKYSWSKVKWASDFIDNIIKKIKKGMYYTQHDIDSENINSGTEVIISVPKVETIPEDENINQDVTNDTDSTTIPGFDDNRNVMPLQVDVKMITSTLVSVHYSLTNVVLHFDICIPSVSESSLNPTLPSFSPVIKPENQSMLYKCQDRIPNGMLPAKLCSILPKFISQIMKDKAFTELPNSPFNIETNANQIIPRIIFYPIMQFSLELQNLITGKFSIKEISNIDEKITPIPPNLDWCQKNTLIKKIETKRLLNFSPTLRKYMKFNSEIDIKNNQRLLTKPLINTCTAMVPYSSPFTTISQALGLNYVEKLISGINNFMIGVSRWNKKCFPSHNCRIVISDDLRRTLDSMPKFSMTLSIRELPYERIKNVDSTIKRRIPKYDKGSHEIAKKCVKKTFIKLHKKCKSLTNMSKESCTSLNKITNLDEFFHALGCYKPLSKVLMGHSDVAIMSSIIEMRSWIKEITQAQALLILLLSNKKETRNLKRFRPMILQGIAVNRITTAAELDMEIEVIEKENLCISQNEGISFLSQSNDNSLLDELCWIAKTTASDYQKPFDDSSEKLLKSLLGKRKKLNPSYLRVMARYVGLGLLKHRSS</sequence>
<organism evidence="2 3">
    <name type="scientific">Papilio machaon</name>
    <name type="common">Old World swallowtail butterfly</name>
    <dbReference type="NCBI Taxonomy" id="76193"/>
    <lineage>
        <taxon>Eukaryota</taxon>
        <taxon>Metazoa</taxon>
        <taxon>Ecdysozoa</taxon>
        <taxon>Arthropoda</taxon>
        <taxon>Hexapoda</taxon>
        <taxon>Insecta</taxon>
        <taxon>Pterygota</taxon>
        <taxon>Neoptera</taxon>
        <taxon>Endopterygota</taxon>
        <taxon>Lepidoptera</taxon>
        <taxon>Glossata</taxon>
        <taxon>Ditrysia</taxon>
        <taxon>Papilionoidea</taxon>
        <taxon>Papilionidae</taxon>
        <taxon>Papilioninae</taxon>
        <taxon>Papilio</taxon>
    </lineage>
</organism>